<evidence type="ECO:0000256" key="5">
    <source>
        <dbReference type="ARBA" id="ARBA00023136"/>
    </source>
</evidence>
<dbReference type="InterPro" id="IPR004241">
    <property type="entry name" value="Atg8-like"/>
</dbReference>
<dbReference type="InterPro" id="IPR029071">
    <property type="entry name" value="Ubiquitin-like_domsf"/>
</dbReference>
<dbReference type="EMBL" id="MN739295">
    <property type="protein sequence ID" value="QHS97422.1"/>
    <property type="molecule type" value="Genomic_DNA"/>
</dbReference>
<dbReference type="Gene3D" id="3.10.20.90">
    <property type="entry name" value="Phosphatidylinositol 3-kinase Catalytic Subunit, Chain A, domain 1"/>
    <property type="match status" value="1"/>
</dbReference>
<evidence type="ECO:0000256" key="3">
    <source>
        <dbReference type="ARBA" id="ARBA00022490"/>
    </source>
</evidence>
<reference evidence="9" key="1">
    <citation type="journal article" date="2020" name="Nature">
        <title>Giant virus diversity and host interactions through global metagenomics.</title>
        <authorList>
            <person name="Schulz F."/>
            <person name="Roux S."/>
            <person name="Paez-Espino D."/>
            <person name="Jungbluth S."/>
            <person name="Walsh D.A."/>
            <person name="Denef V.J."/>
            <person name="McMahon K.D."/>
            <person name="Konstantinidis K.T."/>
            <person name="Eloe-Fadrosh E.A."/>
            <person name="Kyrpides N.C."/>
            <person name="Woyke T."/>
        </authorList>
    </citation>
    <scope>NUCLEOTIDE SEQUENCE</scope>
    <source>
        <strain evidence="9">GVMAG-M-3300020169-51</strain>
    </source>
</reference>
<dbReference type="FunFam" id="3.10.20.90:FF:000149">
    <property type="entry name" value="microtubule-associated proteins 1A/1B light chain 3C"/>
    <property type="match status" value="1"/>
</dbReference>
<evidence type="ECO:0000256" key="7">
    <source>
        <dbReference type="ARBA" id="ARBA00023329"/>
    </source>
</evidence>
<evidence type="ECO:0000256" key="8">
    <source>
        <dbReference type="ARBA" id="ARBA00037868"/>
    </source>
</evidence>
<dbReference type="Pfam" id="PF02991">
    <property type="entry name" value="ATG8"/>
    <property type="match status" value="1"/>
</dbReference>
<keyword evidence="4" id="KW-0072">Autophagy</keyword>
<dbReference type="GO" id="GO:0005776">
    <property type="term" value="C:autophagosome"/>
    <property type="evidence" value="ECO:0007669"/>
    <property type="project" value="UniProtKB-SubCell"/>
</dbReference>
<dbReference type="SUPFAM" id="SSF54236">
    <property type="entry name" value="Ubiquitin-like"/>
    <property type="match status" value="1"/>
</dbReference>
<dbReference type="GO" id="GO:0006950">
    <property type="term" value="P:response to stress"/>
    <property type="evidence" value="ECO:0007669"/>
    <property type="project" value="UniProtKB-ARBA"/>
</dbReference>
<evidence type="ECO:0000313" key="9">
    <source>
        <dbReference type="EMBL" id="QHS97422.1"/>
    </source>
</evidence>
<organism evidence="9">
    <name type="scientific">viral metagenome</name>
    <dbReference type="NCBI Taxonomy" id="1070528"/>
    <lineage>
        <taxon>unclassified sequences</taxon>
        <taxon>metagenomes</taxon>
        <taxon>organismal metagenomes</taxon>
    </lineage>
</organism>
<keyword evidence="3" id="KW-0963">Cytoplasm</keyword>
<keyword evidence="5" id="KW-0472">Membrane</keyword>
<sequence>MNFILKKIKDVKGKEKLGHSFKDKYSFERRKNDSETVLAKYPNRVPVIIERFGADVPNIDRSKYLVPDDLTMANFMYVIRKRIKLEPEKAIYLFVNGKVLAGMETMNSVYDKHRNEDGFLYMTYSGETTFG</sequence>
<dbReference type="GO" id="GO:0031410">
    <property type="term" value="C:cytoplasmic vesicle"/>
    <property type="evidence" value="ECO:0007669"/>
    <property type="project" value="UniProtKB-KW"/>
</dbReference>
<keyword evidence="7" id="KW-0968">Cytoplasmic vesicle</keyword>
<accession>A0A6C0BZA5</accession>
<name>A0A6C0BZA5_9ZZZZ</name>
<comment type="subcellular location">
    <subcellularLocation>
        <location evidence="1">Cytoplasmic vesicle</location>
        <location evidence="1">Autophagosome</location>
    </subcellularLocation>
    <subcellularLocation>
        <location evidence="8">Endomembrane system</location>
        <topology evidence="8">Lipid-anchor</topology>
    </subcellularLocation>
</comment>
<evidence type="ECO:0000256" key="6">
    <source>
        <dbReference type="ARBA" id="ARBA00023288"/>
    </source>
</evidence>
<dbReference type="PANTHER" id="PTHR10969">
    <property type="entry name" value="MICROTUBULE-ASSOCIATED PROTEINS 1A/1B LIGHT CHAIN 3-RELATED"/>
    <property type="match status" value="1"/>
</dbReference>
<proteinExistence type="inferred from homology"/>
<dbReference type="GO" id="GO:0016236">
    <property type="term" value="P:macroautophagy"/>
    <property type="evidence" value="ECO:0007669"/>
    <property type="project" value="UniProtKB-ARBA"/>
</dbReference>
<comment type="similarity">
    <text evidence="2">Belongs to the ATG8 family.</text>
</comment>
<evidence type="ECO:0000256" key="1">
    <source>
        <dbReference type="ARBA" id="ARBA00004419"/>
    </source>
</evidence>
<evidence type="ECO:0008006" key="10">
    <source>
        <dbReference type="Google" id="ProtNLM"/>
    </source>
</evidence>
<protein>
    <recommendedName>
        <fullName evidence="10">Autophagy-related protein</fullName>
    </recommendedName>
</protein>
<evidence type="ECO:0000256" key="2">
    <source>
        <dbReference type="ARBA" id="ARBA00007293"/>
    </source>
</evidence>
<keyword evidence="6" id="KW-0449">Lipoprotein</keyword>
<evidence type="ECO:0000256" key="4">
    <source>
        <dbReference type="ARBA" id="ARBA00023006"/>
    </source>
</evidence>
<dbReference type="GO" id="GO:0012505">
    <property type="term" value="C:endomembrane system"/>
    <property type="evidence" value="ECO:0007669"/>
    <property type="project" value="UniProtKB-SubCell"/>
</dbReference>
<dbReference type="AlphaFoldDB" id="A0A6C0BZA5"/>